<dbReference type="GO" id="GO:0004674">
    <property type="term" value="F:protein serine/threonine kinase activity"/>
    <property type="evidence" value="ECO:0007669"/>
    <property type="project" value="UniProtKB-KW"/>
</dbReference>
<keyword evidence="12 21" id="KW-0547">Nucleotide-binding</keyword>
<dbReference type="Pfam" id="PF00560">
    <property type="entry name" value="LRR_1"/>
    <property type="match status" value="6"/>
</dbReference>
<dbReference type="OrthoDB" id="676979at2759"/>
<dbReference type="InterPro" id="IPR017441">
    <property type="entry name" value="Protein_kinase_ATP_BS"/>
</dbReference>
<feature type="domain" description="Protein kinase" evidence="24">
    <location>
        <begin position="664"/>
        <end position="907"/>
    </location>
</feature>
<evidence type="ECO:0000256" key="23">
    <source>
        <dbReference type="SAM" id="SignalP"/>
    </source>
</evidence>
<dbReference type="PROSITE" id="PS00107">
    <property type="entry name" value="PROTEIN_KINASE_ATP"/>
    <property type="match status" value="1"/>
</dbReference>
<evidence type="ECO:0000256" key="13">
    <source>
        <dbReference type="ARBA" id="ARBA00022777"/>
    </source>
</evidence>
<comment type="subcellular location">
    <subcellularLocation>
        <location evidence="1">Cell membrane</location>
        <topology evidence="1">Single-pass membrane protein</topology>
    </subcellularLocation>
</comment>
<evidence type="ECO:0000256" key="6">
    <source>
        <dbReference type="ARBA" id="ARBA00022553"/>
    </source>
</evidence>
<dbReference type="InterPro" id="IPR008271">
    <property type="entry name" value="Ser/Thr_kinase_AS"/>
</dbReference>
<keyword evidence="5" id="KW-0723">Serine/threonine-protein kinase</keyword>
<keyword evidence="16 22" id="KW-0472">Membrane</keyword>
<evidence type="ECO:0000256" key="15">
    <source>
        <dbReference type="ARBA" id="ARBA00022989"/>
    </source>
</evidence>
<keyword evidence="17" id="KW-0675">Receptor</keyword>
<evidence type="ECO:0000256" key="16">
    <source>
        <dbReference type="ARBA" id="ARBA00023136"/>
    </source>
</evidence>
<reference evidence="25 26" key="1">
    <citation type="submission" date="2019-07" db="EMBL/GenBank/DDBJ databases">
        <title>De Novo Assembly of kiwifruit Actinidia rufa.</title>
        <authorList>
            <person name="Sugita-Konishi S."/>
            <person name="Sato K."/>
            <person name="Mori E."/>
            <person name="Abe Y."/>
            <person name="Kisaki G."/>
            <person name="Hamano K."/>
            <person name="Suezawa K."/>
            <person name="Otani M."/>
            <person name="Fukuda T."/>
            <person name="Manabe T."/>
            <person name="Gomi K."/>
            <person name="Tabuchi M."/>
            <person name="Akimitsu K."/>
            <person name="Kataoka I."/>
        </authorList>
    </citation>
    <scope>NUCLEOTIDE SEQUENCE [LARGE SCALE GENOMIC DNA]</scope>
    <source>
        <strain evidence="26">cv. Fuchu</strain>
    </source>
</reference>
<evidence type="ECO:0000256" key="5">
    <source>
        <dbReference type="ARBA" id="ARBA00022527"/>
    </source>
</evidence>
<keyword evidence="10 23" id="KW-0732">Signal</keyword>
<keyword evidence="13 25" id="KW-0418">Kinase</keyword>
<evidence type="ECO:0000256" key="2">
    <source>
        <dbReference type="ARBA" id="ARBA00008684"/>
    </source>
</evidence>
<dbReference type="GO" id="GO:0005524">
    <property type="term" value="F:ATP binding"/>
    <property type="evidence" value="ECO:0007669"/>
    <property type="project" value="UniProtKB-UniRule"/>
</dbReference>
<dbReference type="InterPro" id="IPR051809">
    <property type="entry name" value="Plant_receptor-like_S/T_kinase"/>
</dbReference>
<feature type="transmembrane region" description="Helical" evidence="22">
    <location>
        <begin position="607"/>
        <end position="629"/>
    </location>
</feature>
<comment type="caution">
    <text evidence="25">The sequence shown here is derived from an EMBL/GenBank/DDBJ whole genome shotgun (WGS) entry which is preliminary data.</text>
</comment>
<evidence type="ECO:0000256" key="22">
    <source>
        <dbReference type="SAM" id="Phobius"/>
    </source>
</evidence>
<comment type="similarity">
    <text evidence="2">Belongs to the protein kinase superfamily. Ser/Thr protein kinase family.</text>
</comment>
<keyword evidence="26" id="KW-1185">Reference proteome</keyword>
<proteinExistence type="inferred from homology"/>
<dbReference type="FunFam" id="1.10.510.10:FF:000358">
    <property type="entry name" value="Putative leucine-rich repeat receptor-like serine/threonine-protein kinase"/>
    <property type="match status" value="1"/>
</dbReference>
<name>A0A7J0GGC2_9ERIC</name>
<organism evidence="25 26">
    <name type="scientific">Actinidia rufa</name>
    <dbReference type="NCBI Taxonomy" id="165716"/>
    <lineage>
        <taxon>Eukaryota</taxon>
        <taxon>Viridiplantae</taxon>
        <taxon>Streptophyta</taxon>
        <taxon>Embryophyta</taxon>
        <taxon>Tracheophyta</taxon>
        <taxon>Spermatophyta</taxon>
        <taxon>Magnoliopsida</taxon>
        <taxon>eudicotyledons</taxon>
        <taxon>Gunneridae</taxon>
        <taxon>Pentapetalae</taxon>
        <taxon>asterids</taxon>
        <taxon>Ericales</taxon>
        <taxon>Actinidiaceae</taxon>
        <taxon>Actinidia</taxon>
    </lineage>
</organism>
<dbReference type="SUPFAM" id="SSF52047">
    <property type="entry name" value="RNI-like"/>
    <property type="match status" value="1"/>
</dbReference>
<feature type="binding site" evidence="21">
    <location>
        <position position="693"/>
    </location>
    <ligand>
        <name>ATP</name>
        <dbReference type="ChEBI" id="CHEBI:30616"/>
    </ligand>
</feature>
<dbReference type="InterPro" id="IPR001611">
    <property type="entry name" value="Leu-rich_rpt"/>
</dbReference>
<dbReference type="FunFam" id="3.30.200.20:FF:000432">
    <property type="entry name" value="LRR receptor-like serine/threonine-protein kinase EFR"/>
    <property type="match status" value="1"/>
</dbReference>
<evidence type="ECO:0000256" key="21">
    <source>
        <dbReference type="PROSITE-ProRule" id="PRU10141"/>
    </source>
</evidence>
<evidence type="ECO:0000256" key="7">
    <source>
        <dbReference type="ARBA" id="ARBA00022614"/>
    </source>
</evidence>
<dbReference type="SUPFAM" id="SSF52058">
    <property type="entry name" value="L domain-like"/>
    <property type="match status" value="1"/>
</dbReference>
<dbReference type="PANTHER" id="PTHR27008">
    <property type="entry name" value="OS04G0122200 PROTEIN"/>
    <property type="match status" value="1"/>
</dbReference>
<keyword evidence="9 22" id="KW-0812">Transmembrane</keyword>
<evidence type="ECO:0000256" key="10">
    <source>
        <dbReference type="ARBA" id="ARBA00022729"/>
    </source>
</evidence>
<dbReference type="Gene3D" id="3.30.200.20">
    <property type="entry name" value="Phosphorylase Kinase, domain 1"/>
    <property type="match status" value="1"/>
</dbReference>
<dbReference type="GO" id="GO:0005886">
    <property type="term" value="C:plasma membrane"/>
    <property type="evidence" value="ECO:0007669"/>
    <property type="project" value="UniProtKB-SubCell"/>
</dbReference>
<keyword evidence="8" id="KW-0808">Transferase</keyword>
<feature type="chain" id="PRO_5029871567" description="non-specific serine/threonine protein kinase" evidence="23">
    <location>
        <begin position="20"/>
        <end position="907"/>
    </location>
</feature>
<dbReference type="PROSITE" id="PS00108">
    <property type="entry name" value="PROTEIN_KINASE_ST"/>
    <property type="match status" value="1"/>
</dbReference>
<dbReference type="SUPFAM" id="SSF56112">
    <property type="entry name" value="Protein kinase-like (PK-like)"/>
    <property type="match status" value="1"/>
</dbReference>
<dbReference type="GO" id="GO:0006952">
    <property type="term" value="P:defense response"/>
    <property type="evidence" value="ECO:0007669"/>
    <property type="project" value="UniProtKB-ARBA"/>
</dbReference>
<dbReference type="InterPro" id="IPR011009">
    <property type="entry name" value="Kinase-like_dom_sf"/>
</dbReference>
<dbReference type="Gene3D" id="3.80.10.10">
    <property type="entry name" value="Ribonuclease Inhibitor"/>
    <property type="match status" value="2"/>
</dbReference>
<gene>
    <name evidence="25" type="ORF">Acr_21g0003570</name>
</gene>
<dbReference type="Proteomes" id="UP000585474">
    <property type="component" value="Unassembled WGS sequence"/>
</dbReference>
<evidence type="ECO:0000256" key="12">
    <source>
        <dbReference type="ARBA" id="ARBA00022741"/>
    </source>
</evidence>
<accession>A0A7J0GGC2</accession>
<keyword evidence="4" id="KW-1003">Cell membrane</keyword>
<comment type="catalytic activity">
    <reaction evidence="20">
        <text>L-seryl-[protein] + ATP = O-phospho-L-seryl-[protein] + ADP + H(+)</text>
        <dbReference type="Rhea" id="RHEA:17989"/>
        <dbReference type="Rhea" id="RHEA-COMP:9863"/>
        <dbReference type="Rhea" id="RHEA-COMP:11604"/>
        <dbReference type="ChEBI" id="CHEBI:15378"/>
        <dbReference type="ChEBI" id="CHEBI:29999"/>
        <dbReference type="ChEBI" id="CHEBI:30616"/>
        <dbReference type="ChEBI" id="CHEBI:83421"/>
        <dbReference type="ChEBI" id="CHEBI:456216"/>
        <dbReference type="EC" id="2.7.11.1"/>
    </reaction>
</comment>
<comment type="catalytic activity">
    <reaction evidence="19">
        <text>L-threonyl-[protein] + ATP = O-phospho-L-threonyl-[protein] + ADP + H(+)</text>
        <dbReference type="Rhea" id="RHEA:46608"/>
        <dbReference type="Rhea" id="RHEA-COMP:11060"/>
        <dbReference type="Rhea" id="RHEA-COMP:11605"/>
        <dbReference type="ChEBI" id="CHEBI:15378"/>
        <dbReference type="ChEBI" id="CHEBI:30013"/>
        <dbReference type="ChEBI" id="CHEBI:30616"/>
        <dbReference type="ChEBI" id="CHEBI:61977"/>
        <dbReference type="ChEBI" id="CHEBI:456216"/>
        <dbReference type="EC" id="2.7.11.1"/>
    </reaction>
</comment>
<evidence type="ECO:0000256" key="8">
    <source>
        <dbReference type="ARBA" id="ARBA00022679"/>
    </source>
</evidence>
<evidence type="ECO:0000256" key="9">
    <source>
        <dbReference type="ARBA" id="ARBA00022692"/>
    </source>
</evidence>
<evidence type="ECO:0000256" key="11">
    <source>
        <dbReference type="ARBA" id="ARBA00022737"/>
    </source>
</evidence>
<evidence type="ECO:0000256" key="20">
    <source>
        <dbReference type="ARBA" id="ARBA00048679"/>
    </source>
</evidence>
<dbReference type="Pfam" id="PF08263">
    <property type="entry name" value="LRRNT_2"/>
    <property type="match status" value="1"/>
</dbReference>
<keyword evidence="11" id="KW-0677">Repeat</keyword>
<evidence type="ECO:0000256" key="17">
    <source>
        <dbReference type="ARBA" id="ARBA00023170"/>
    </source>
</evidence>
<sequence length="907" mass="99724">MVRWLLVLYTILMWWCCFSNIPAAYLVKVNETDRLALVAFKTTIDRDPYGALSSWNDSVHYCDWEGVLCSRRHPHRVTELNLSSRHLVISLSPHIGNLSFLKSIYLQDNSFHGPIPQEIGRLFRLQTIQLNNNSFGGGIPNNLSSCSNLKILYLIDNNLTGNIPADLGSLEKLTTLGLGKNQLSGTMPRWVGNLSSLLSVSFAYCNMHGEIPQEITRVRSLKFIQLSVNNLSGRIPSGLFNISTINFLAVAYNQLRGSIPHYIGSTLTNIKSVFLIGNSFTGTIPTSLSNATGLLEINFSINDFTGPMPKDLGKLLGLQAIGFAMNRFQDDLSFILSLTNCTNLQIIDVGGNLLRGSLPDAIANLSTTLGFMSMRDNQLHGSIPPGIGNFLNLTLLHVGLNNLGGHIPTTIGKLHNLQELYLNINKFTKLPTSLGNLTSLSLLHLERNNIHGSIPPSLGNCRNLLGLYLSHNNLNGSIPPEILSLPSISISFNLARNALTGVLPQEVGSLKNLVELDVSNNRLSGPLANSLSKWLIPSYVGELQLKNLNLSFNKLHGKVPTEGVFRNGSAVSVFGNNDLCGGIPTLKFPPCPSLEPNKNNLSHKMTIILSVVAVLVFCLTSFVCFIIFLHRRRVSRKKAPSTVSLKHQLMRVTYAELLKATDGFSVENLIGVGNYGSVYKGMLNQGQIVVAVKVLNLQIKGASKSFLSECEELRTIRHRNLLKILSACSSMDFHGNEFKALVCEYMANGSLENWLHQNDQVENEGIEEESRNIDLFQRLDIAIDIASALEYLHCHCSSTIIHGDLKPSNILLDDRMTAQVGDFGLAKIISMVSTSSEEAQHQSTSTLLRGTIGYVAPEYGMGDRASTPADVYSYGILLLEMFTGKRPTDNLFKDGMSLHSFVMRAFA</sequence>
<keyword evidence="7" id="KW-0433">Leucine-rich repeat</keyword>
<dbReference type="PANTHER" id="PTHR27008:SF592">
    <property type="entry name" value="LEUCINE-RICH REPEAT RECEPTOR-LIKE PROTEIN KINASE FAMILY PROTEIN-RELATED"/>
    <property type="match status" value="1"/>
</dbReference>
<keyword evidence="15 22" id="KW-1133">Transmembrane helix</keyword>
<evidence type="ECO:0000313" key="25">
    <source>
        <dbReference type="EMBL" id="GFZ09758.1"/>
    </source>
</evidence>
<keyword evidence="14 21" id="KW-0067">ATP-binding</keyword>
<evidence type="ECO:0000313" key="26">
    <source>
        <dbReference type="Proteomes" id="UP000585474"/>
    </source>
</evidence>
<dbReference type="EC" id="2.7.11.1" evidence="3"/>
<dbReference type="Gene3D" id="1.10.510.10">
    <property type="entry name" value="Transferase(Phosphotransferase) domain 1"/>
    <property type="match status" value="1"/>
</dbReference>
<dbReference type="SMART" id="SM00220">
    <property type="entry name" value="S_TKc"/>
    <property type="match status" value="1"/>
</dbReference>
<evidence type="ECO:0000256" key="1">
    <source>
        <dbReference type="ARBA" id="ARBA00004162"/>
    </source>
</evidence>
<feature type="signal peptide" evidence="23">
    <location>
        <begin position="1"/>
        <end position="19"/>
    </location>
</feature>
<evidence type="ECO:0000259" key="24">
    <source>
        <dbReference type="PROSITE" id="PS50011"/>
    </source>
</evidence>
<dbReference type="InterPro" id="IPR000719">
    <property type="entry name" value="Prot_kinase_dom"/>
</dbReference>
<dbReference type="Pfam" id="PF07714">
    <property type="entry name" value="PK_Tyr_Ser-Thr"/>
    <property type="match status" value="1"/>
</dbReference>
<dbReference type="EMBL" id="BJWL01000021">
    <property type="protein sequence ID" value="GFZ09758.1"/>
    <property type="molecule type" value="Genomic_DNA"/>
</dbReference>
<evidence type="ECO:0000256" key="4">
    <source>
        <dbReference type="ARBA" id="ARBA00022475"/>
    </source>
</evidence>
<dbReference type="InterPro" id="IPR003591">
    <property type="entry name" value="Leu-rich_rpt_typical-subtyp"/>
</dbReference>
<dbReference type="PROSITE" id="PS50011">
    <property type="entry name" value="PROTEIN_KINASE_DOM"/>
    <property type="match status" value="1"/>
</dbReference>
<evidence type="ECO:0000256" key="18">
    <source>
        <dbReference type="ARBA" id="ARBA00023180"/>
    </source>
</evidence>
<dbReference type="InterPro" id="IPR013210">
    <property type="entry name" value="LRR_N_plant-typ"/>
</dbReference>
<dbReference type="GO" id="GO:0051707">
    <property type="term" value="P:response to other organism"/>
    <property type="evidence" value="ECO:0007669"/>
    <property type="project" value="UniProtKB-ARBA"/>
</dbReference>
<dbReference type="FunFam" id="3.80.10.10:FF:000095">
    <property type="entry name" value="LRR receptor-like serine/threonine-protein kinase GSO1"/>
    <property type="match status" value="2"/>
</dbReference>
<keyword evidence="6" id="KW-0597">Phosphoprotein</keyword>
<evidence type="ECO:0000256" key="14">
    <source>
        <dbReference type="ARBA" id="ARBA00022840"/>
    </source>
</evidence>
<protein>
    <recommendedName>
        <fullName evidence="3">non-specific serine/threonine protein kinase</fullName>
        <ecNumber evidence="3">2.7.11.1</ecNumber>
    </recommendedName>
</protein>
<dbReference type="InterPro" id="IPR032675">
    <property type="entry name" value="LRR_dom_sf"/>
</dbReference>
<dbReference type="SMART" id="SM00369">
    <property type="entry name" value="LRR_TYP"/>
    <property type="match status" value="7"/>
</dbReference>
<dbReference type="InterPro" id="IPR001245">
    <property type="entry name" value="Ser-Thr/Tyr_kinase_cat_dom"/>
</dbReference>
<dbReference type="AlphaFoldDB" id="A0A7J0GGC2"/>
<evidence type="ECO:0000256" key="19">
    <source>
        <dbReference type="ARBA" id="ARBA00047899"/>
    </source>
</evidence>
<keyword evidence="18" id="KW-0325">Glycoprotein</keyword>
<evidence type="ECO:0000256" key="3">
    <source>
        <dbReference type="ARBA" id="ARBA00012513"/>
    </source>
</evidence>